<organism evidence="1 2">
    <name type="scientific">Mycolicibacterium obuense</name>
    <dbReference type="NCBI Taxonomy" id="1807"/>
    <lineage>
        <taxon>Bacteria</taxon>
        <taxon>Bacillati</taxon>
        <taxon>Actinomycetota</taxon>
        <taxon>Actinomycetes</taxon>
        <taxon>Mycobacteriales</taxon>
        <taxon>Mycobacteriaceae</taxon>
        <taxon>Mycolicibacterium</taxon>
    </lineage>
</organism>
<proteinExistence type="predicted"/>
<dbReference type="RefSeq" id="WP_046366525.1">
    <property type="nucleotide sequence ID" value="NZ_CALTXN010000072.1"/>
</dbReference>
<protein>
    <submittedName>
        <fullName evidence="1">Uncharacterized protein</fullName>
    </submittedName>
</protein>
<reference evidence="1 2" key="1">
    <citation type="journal article" date="2015" name="Genome Announc.">
        <title>Draft Genome Sequence of Mycobacterium obuense Strain UC1, Isolated from Patient Sputum.</title>
        <authorList>
            <person name="Greninger A.L."/>
            <person name="Cunningham G."/>
            <person name="Hsu E.D."/>
            <person name="Yu J.M."/>
            <person name="Chiu C.Y."/>
            <person name="Miller S."/>
        </authorList>
    </citation>
    <scope>NUCLEOTIDE SEQUENCE [LARGE SCALE GENOMIC DNA]</scope>
    <source>
        <strain evidence="1 2">UC1</strain>
    </source>
</reference>
<gene>
    <name evidence="1" type="ORF">WN67_28885</name>
</gene>
<keyword evidence="2" id="KW-1185">Reference proteome</keyword>
<dbReference type="OrthoDB" id="4763881at2"/>
<evidence type="ECO:0000313" key="1">
    <source>
        <dbReference type="EMBL" id="KKE98509.1"/>
    </source>
</evidence>
<dbReference type="PATRIC" id="fig|1807.13.peg.6183"/>
<sequence>MHHLHNPDWARDVDTARLALDGALVDAINALTRARTALATLTSDHVYDVDFVGTADGADTASFLTDSLRNCRAAYRIAHALIEDAPTDDEPDDHTDH</sequence>
<accession>A0A0M2JNN1</accession>
<comment type="caution">
    <text evidence="1">The sequence shown here is derived from an EMBL/GenBank/DDBJ whole genome shotgun (WGS) entry which is preliminary data.</text>
</comment>
<dbReference type="AlphaFoldDB" id="A0A0M2JNN1"/>
<dbReference type="Proteomes" id="UP000034150">
    <property type="component" value="Unassembled WGS sequence"/>
</dbReference>
<dbReference type="EMBL" id="LAUZ02000162">
    <property type="protein sequence ID" value="KKE98509.1"/>
    <property type="molecule type" value="Genomic_DNA"/>
</dbReference>
<name>A0A0M2JNN1_9MYCO</name>
<evidence type="ECO:0000313" key="2">
    <source>
        <dbReference type="Proteomes" id="UP000034150"/>
    </source>
</evidence>